<reference evidence="1" key="1">
    <citation type="journal article" date="2019" name="MBio">
        <title>Virus Genomes from Deep Sea Sediments Expand the Ocean Megavirome and Support Independent Origins of Viral Gigantism.</title>
        <authorList>
            <person name="Backstrom D."/>
            <person name="Yutin N."/>
            <person name="Jorgensen S.L."/>
            <person name="Dharamshi J."/>
            <person name="Homa F."/>
            <person name="Zaremba-Niedwiedzka K."/>
            <person name="Spang A."/>
            <person name="Wolf Y.I."/>
            <person name="Koonin E.V."/>
            <person name="Ettema T.J."/>
        </authorList>
    </citation>
    <scope>NUCLEOTIDE SEQUENCE</scope>
</reference>
<name>A0A481YW99_9VIRU</name>
<evidence type="ECO:0000313" key="1">
    <source>
        <dbReference type="EMBL" id="QBK87399.1"/>
    </source>
</evidence>
<accession>A0A481YW99</accession>
<proteinExistence type="predicted"/>
<organism evidence="1">
    <name type="scientific">Marseillevirus LCMAC201</name>
    <dbReference type="NCBI Taxonomy" id="2506605"/>
    <lineage>
        <taxon>Viruses</taxon>
        <taxon>Varidnaviria</taxon>
        <taxon>Bamfordvirae</taxon>
        <taxon>Nucleocytoviricota</taxon>
        <taxon>Megaviricetes</taxon>
        <taxon>Pimascovirales</taxon>
        <taxon>Pimascovirales incertae sedis</taxon>
        <taxon>Marseilleviridae</taxon>
    </lineage>
</organism>
<gene>
    <name evidence="1" type="ORF">LCMAC201_03090</name>
</gene>
<sequence>MNNSKFNEGNITIGFDNEWQDLVDEINAKITKDGNVETIIIFTGLVEHNINHPMTTLYKEYHEPDDNLETTIQRLSVITCPTKKLEQAILDFQKLKIVEGMADSRSCVGPGLRSMNNYFYNDTTGELQVCLAWVS</sequence>
<dbReference type="EMBL" id="MK500350">
    <property type="protein sequence ID" value="QBK87399.1"/>
    <property type="molecule type" value="Genomic_DNA"/>
</dbReference>
<protein>
    <submittedName>
        <fullName evidence="1">Uncharacterized protein</fullName>
    </submittedName>
</protein>